<dbReference type="EMBL" id="JRES01000809">
    <property type="protein sequence ID" value="KNC28239.1"/>
    <property type="molecule type" value="Genomic_DNA"/>
</dbReference>
<dbReference type="GO" id="GO:0035226">
    <property type="term" value="F:glutamate-cysteine ligase catalytic subunit binding"/>
    <property type="evidence" value="ECO:0007669"/>
    <property type="project" value="InterPro"/>
</dbReference>
<evidence type="ECO:0000256" key="2">
    <source>
        <dbReference type="ARBA" id="ARBA00008612"/>
    </source>
</evidence>
<protein>
    <recommendedName>
        <fullName evidence="7">GCS light chain</fullName>
    </recommendedName>
    <alternativeName>
        <fullName evidence="5">Gamma-ECS regulatory subunit</fullName>
    </alternativeName>
    <alternativeName>
        <fullName evidence="8">Gamma-glutamylcysteine synthetase regulatory subunit</fullName>
    </alternativeName>
    <alternativeName>
        <fullName evidence="6">Glutamate--cysteine ligase modifier subunit</fullName>
    </alternativeName>
</protein>
<feature type="domain" description="NADP-dependent oxidoreductase" evidence="9">
    <location>
        <begin position="88"/>
        <end position="247"/>
    </location>
</feature>
<comment type="subunit">
    <text evidence="3">Heterodimer of a catalytic heavy chain and a regulatory light chain.</text>
</comment>
<organism evidence="10 11">
    <name type="scientific">Lucilia cuprina</name>
    <name type="common">Green bottle fly</name>
    <name type="synonym">Australian sheep blowfly</name>
    <dbReference type="NCBI Taxonomy" id="7375"/>
    <lineage>
        <taxon>Eukaryota</taxon>
        <taxon>Metazoa</taxon>
        <taxon>Ecdysozoa</taxon>
        <taxon>Arthropoda</taxon>
        <taxon>Hexapoda</taxon>
        <taxon>Insecta</taxon>
        <taxon>Pterygota</taxon>
        <taxon>Neoptera</taxon>
        <taxon>Endopterygota</taxon>
        <taxon>Diptera</taxon>
        <taxon>Brachycera</taxon>
        <taxon>Muscomorpha</taxon>
        <taxon>Oestroidea</taxon>
        <taxon>Calliphoridae</taxon>
        <taxon>Luciliinae</taxon>
        <taxon>Lucilia</taxon>
    </lineage>
</organism>
<dbReference type="Pfam" id="PF00248">
    <property type="entry name" value="Aldo_ket_red"/>
    <property type="match status" value="1"/>
</dbReference>
<keyword evidence="11" id="KW-1185">Reference proteome</keyword>
<evidence type="ECO:0000256" key="8">
    <source>
        <dbReference type="ARBA" id="ARBA00032926"/>
    </source>
</evidence>
<evidence type="ECO:0000256" key="4">
    <source>
        <dbReference type="ARBA" id="ARBA00022684"/>
    </source>
</evidence>
<dbReference type="SUPFAM" id="SSF51430">
    <property type="entry name" value="NAD(P)-linked oxidoreductase"/>
    <property type="match status" value="1"/>
</dbReference>
<dbReference type="InterPro" id="IPR023210">
    <property type="entry name" value="NADP_OxRdtase_dom"/>
</dbReference>
<evidence type="ECO:0000313" key="10">
    <source>
        <dbReference type="EMBL" id="KNC28239.1"/>
    </source>
</evidence>
<comment type="similarity">
    <text evidence="2">Belongs to the aldo/keto reductase family. Glutamate--cysteine ligase light chain subfamily.</text>
</comment>
<dbReference type="Proteomes" id="UP000037069">
    <property type="component" value="Unassembled WGS sequence"/>
</dbReference>
<dbReference type="Gene3D" id="3.20.20.100">
    <property type="entry name" value="NADP-dependent oxidoreductase domain"/>
    <property type="match status" value="1"/>
</dbReference>
<dbReference type="PANTHER" id="PTHR13295">
    <property type="entry name" value="GLUTAMATE CYSTEINE LIGASE REGULATORY SUBUNIT"/>
    <property type="match status" value="1"/>
</dbReference>
<evidence type="ECO:0000313" key="11">
    <source>
        <dbReference type="Proteomes" id="UP000037069"/>
    </source>
</evidence>
<dbReference type="OrthoDB" id="5596051at2759"/>
<sequence>MLSEIAKNSKLEKVIISTGNILNVDSATPLRKSNEELLDSLKLCTECQKAAETQNTNEQAAAPGGCGETQVVCHETEAQVLRANLELQERIKEYARNEISIGVKLFLNKSSKQGVEEAVNALMHILQVEHVDNLVLAYHPLETASKVLPETPDVTSAVSYTGDLKWSKRNEKSLDVLKELWQVLEEFNEKKQICQLGIADLDCDALTELHKNARVPPTINQINLANCCVVPPELKEFCTQHDIQLLTHGDPEILINDENFIIPHYTVDWSLRYQIHVRCRGVLTAKGYILQASKLPKDSTARE</sequence>
<reference evidence="10 11" key="1">
    <citation type="journal article" date="2015" name="Nat. Commun.">
        <title>Lucilia cuprina genome unlocks parasitic fly biology to underpin future interventions.</title>
        <authorList>
            <person name="Anstead C.A."/>
            <person name="Korhonen P.K."/>
            <person name="Young N.D."/>
            <person name="Hall R.S."/>
            <person name="Jex A.R."/>
            <person name="Murali S.C."/>
            <person name="Hughes D.S."/>
            <person name="Lee S.F."/>
            <person name="Perry T."/>
            <person name="Stroehlein A.J."/>
            <person name="Ansell B.R."/>
            <person name="Breugelmans B."/>
            <person name="Hofmann A."/>
            <person name="Qu J."/>
            <person name="Dugan S."/>
            <person name="Lee S.L."/>
            <person name="Chao H."/>
            <person name="Dinh H."/>
            <person name="Han Y."/>
            <person name="Doddapaneni H.V."/>
            <person name="Worley K.C."/>
            <person name="Muzny D.M."/>
            <person name="Ioannidis P."/>
            <person name="Waterhouse R.M."/>
            <person name="Zdobnov E.M."/>
            <person name="James P.J."/>
            <person name="Bagnall N.H."/>
            <person name="Kotze A.C."/>
            <person name="Gibbs R.A."/>
            <person name="Richards S."/>
            <person name="Batterham P."/>
            <person name="Gasser R.B."/>
        </authorList>
    </citation>
    <scope>NUCLEOTIDE SEQUENCE [LARGE SCALE GENOMIC DNA]</scope>
    <source>
        <strain evidence="10 11">LS</strain>
        <tissue evidence="10">Full body</tissue>
    </source>
</reference>
<dbReference type="OMA" id="NNLDWCA"/>
<evidence type="ECO:0000256" key="5">
    <source>
        <dbReference type="ARBA" id="ARBA00030406"/>
    </source>
</evidence>
<dbReference type="GO" id="GO:0006750">
    <property type="term" value="P:glutathione biosynthetic process"/>
    <property type="evidence" value="ECO:0007669"/>
    <property type="project" value="UniProtKB-UniPathway"/>
</dbReference>
<evidence type="ECO:0000256" key="3">
    <source>
        <dbReference type="ARBA" id="ARBA00011532"/>
    </source>
</evidence>
<evidence type="ECO:0000256" key="1">
    <source>
        <dbReference type="ARBA" id="ARBA00005006"/>
    </source>
</evidence>
<comment type="pathway">
    <text evidence="1">Sulfur metabolism; glutathione biosynthesis; glutathione from L-cysteine and L-glutamate: step 1/2.</text>
</comment>
<name>A0A0L0C9W6_LUCCU</name>
<dbReference type="PANTHER" id="PTHR13295:SF4">
    <property type="entry name" value="GLUTAMATE--CYSTEINE LIGASE REGULATORY SUBUNIT"/>
    <property type="match status" value="1"/>
</dbReference>
<gene>
    <name evidence="10" type="ORF">FF38_14105</name>
</gene>
<dbReference type="GO" id="GO:0030234">
    <property type="term" value="F:enzyme regulator activity"/>
    <property type="evidence" value="ECO:0007669"/>
    <property type="project" value="TreeGrafter"/>
</dbReference>
<evidence type="ECO:0000259" key="9">
    <source>
        <dbReference type="Pfam" id="PF00248"/>
    </source>
</evidence>
<accession>A0A0L0C9W6</accession>
<dbReference type="STRING" id="7375.A0A0L0C9W6"/>
<dbReference type="UniPathway" id="UPA00142">
    <property type="reaction ID" value="UER00209"/>
</dbReference>
<evidence type="ECO:0000256" key="7">
    <source>
        <dbReference type="ARBA" id="ARBA00031732"/>
    </source>
</evidence>
<evidence type="ECO:0000256" key="6">
    <source>
        <dbReference type="ARBA" id="ARBA00031154"/>
    </source>
</evidence>
<dbReference type="AlphaFoldDB" id="A0A0L0C9W6"/>
<dbReference type="GO" id="GO:0017109">
    <property type="term" value="C:glutamate-cysteine ligase complex"/>
    <property type="evidence" value="ECO:0007669"/>
    <property type="project" value="TreeGrafter"/>
</dbReference>
<dbReference type="InterPro" id="IPR032963">
    <property type="entry name" value="Gclm"/>
</dbReference>
<dbReference type="InterPro" id="IPR036812">
    <property type="entry name" value="NAD(P)_OxRdtase_dom_sf"/>
</dbReference>
<comment type="caution">
    <text evidence="10">The sequence shown here is derived from an EMBL/GenBank/DDBJ whole genome shotgun (WGS) entry which is preliminary data.</text>
</comment>
<proteinExistence type="inferred from homology"/>
<keyword evidence="4" id="KW-0317">Glutathione biosynthesis</keyword>